<dbReference type="EMBL" id="CM007381">
    <property type="protein sequence ID" value="ONK79960.1"/>
    <property type="molecule type" value="Genomic_DNA"/>
</dbReference>
<dbReference type="GO" id="GO:0004497">
    <property type="term" value="F:monooxygenase activity"/>
    <property type="evidence" value="ECO:0007669"/>
    <property type="project" value="UniProtKB-KW"/>
</dbReference>
<feature type="binding site" description="axial binding residue" evidence="1">
    <location>
        <position position="260"/>
    </location>
    <ligand>
        <name>heme</name>
        <dbReference type="ChEBI" id="CHEBI:30413"/>
    </ligand>
    <ligandPart>
        <name>Fe</name>
        <dbReference type="ChEBI" id="CHEBI:18248"/>
    </ligandPart>
</feature>
<dbReference type="PANTHER" id="PTHR47951">
    <property type="entry name" value="OS08G0547900 PROTEIN"/>
    <property type="match status" value="1"/>
</dbReference>
<dbReference type="SUPFAM" id="SSF48264">
    <property type="entry name" value="Cytochrome P450"/>
    <property type="match status" value="1"/>
</dbReference>
<dbReference type="Proteomes" id="UP000243459">
    <property type="component" value="Chromosome 1"/>
</dbReference>
<name>A0A5P1FTF2_ASPOF</name>
<dbReference type="PANTHER" id="PTHR47951:SF3">
    <property type="entry name" value="CYTOCHROME P450, FAMILY 706, SUBFAMILY A, POLYPEPTIDE 4"/>
    <property type="match status" value="1"/>
</dbReference>
<dbReference type="InterPro" id="IPR017972">
    <property type="entry name" value="Cyt_P450_CS"/>
</dbReference>
<proteinExistence type="inferred from homology"/>
<dbReference type="InterPro" id="IPR036396">
    <property type="entry name" value="Cyt_P450_sf"/>
</dbReference>
<keyword evidence="2" id="KW-0503">Monooxygenase</keyword>
<keyword evidence="1 2" id="KW-0408">Iron</keyword>
<accession>A0A5P1FTF2</accession>
<dbReference type="PRINTS" id="PR00463">
    <property type="entry name" value="EP450I"/>
</dbReference>
<dbReference type="InterPro" id="IPR002401">
    <property type="entry name" value="Cyt_P450_E_grp-I"/>
</dbReference>
<dbReference type="AlphaFoldDB" id="A0A5P1FTF2"/>
<dbReference type="FunFam" id="1.10.630.10:FF:000207">
    <property type="entry name" value="Putative cytochrome P450 superfamily protein"/>
    <property type="match status" value="1"/>
</dbReference>
<keyword evidence="1 2" id="KW-0479">Metal-binding</keyword>
<evidence type="ECO:0000313" key="4">
    <source>
        <dbReference type="Proteomes" id="UP000243459"/>
    </source>
</evidence>
<organism evidence="3 4">
    <name type="scientific">Asparagus officinalis</name>
    <name type="common">Garden asparagus</name>
    <dbReference type="NCBI Taxonomy" id="4686"/>
    <lineage>
        <taxon>Eukaryota</taxon>
        <taxon>Viridiplantae</taxon>
        <taxon>Streptophyta</taxon>
        <taxon>Embryophyta</taxon>
        <taxon>Tracheophyta</taxon>
        <taxon>Spermatophyta</taxon>
        <taxon>Magnoliopsida</taxon>
        <taxon>Liliopsida</taxon>
        <taxon>Asparagales</taxon>
        <taxon>Asparagaceae</taxon>
        <taxon>Asparagoideae</taxon>
        <taxon>Asparagus</taxon>
    </lineage>
</organism>
<evidence type="ECO:0008006" key="5">
    <source>
        <dbReference type="Google" id="ProtNLM"/>
    </source>
</evidence>
<keyword evidence="2" id="KW-0560">Oxidoreductase</keyword>
<dbReference type="Gramene" id="ONK79960">
    <property type="protein sequence ID" value="ONK79960"/>
    <property type="gene ID" value="A4U43_C01F12280"/>
</dbReference>
<dbReference type="InterPro" id="IPR001128">
    <property type="entry name" value="Cyt_P450"/>
</dbReference>
<dbReference type="Gene3D" id="1.10.630.10">
    <property type="entry name" value="Cytochrome P450"/>
    <property type="match status" value="1"/>
</dbReference>
<sequence length="317" mass="35880">MLWGGTVGEGNRNDSVGSEFRELVGEITELLGKPNLSDFFPAMERFDLQGIQKRMKGLLERFDRMFARIIEEKRTEGGEKEGAKDMLEFMLKLQEEEAEGNVAFTMTHVKALLMDMVVGGTDTTSNTVEWALAEMMNKPETLRRAQEELEHVVGKNGIVEESHLPELHYLHLVIKEVLRLHPALPLMVPHCPSKPCTVGGYTIPEGSRVFINVWAIHRDPSIWENPSEFKPERFSDTSRKWDFSGNDFSYFPFGSGRRICAGIAMAERMSSYTLASLLHSFEWKLPEDAGLDLTEKFGIVMKKAKPLIAIPTPRPSH</sequence>
<comment type="similarity">
    <text evidence="2">Belongs to the cytochrome P450 family.</text>
</comment>
<reference evidence="4" key="1">
    <citation type="journal article" date="2017" name="Nat. Commun.">
        <title>The asparagus genome sheds light on the origin and evolution of a young Y chromosome.</title>
        <authorList>
            <person name="Harkess A."/>
            <person name="Zhou J."/>
            <person name="Xu C."/>
            <person name="Bowers J.E."/>
            <person name="Van der Hulst R."/>
            <person name="Ayyampalayam S."/>
            <person name="Mercati F."/>
            <person name="Riccardi P."/>
            <person name="McKain M.R."/>
            <person name="Kakrana A."/>
            <person name="Tang H."/>
            <person name="Ray J."/>
            <person name="Groenendijk J."/>
            <person name="Arikit S."/>
            <person name="Mathioni S.M."/>
            <person name="Nakano M."/>
            <person name="Shan H."/>
            <person name="Telgmann-Rauber A."/>
            <person name="Kanno A."/>
            <person name="Yue Z."/>
            <person name="Chen H."/>
            <person name="Li W."/>
            <person name="Chen Y."/>
            <person name="Xu X."/>
            <person name="Zhang Y."/>
            <person name="Luo S."/>
            <person name="Chen H."/>
            <person name="Gao J."/>
            <person name="Mao Z."/>
            <person name="Pires J.C."/>
            <person name="Luo M."/>
            <person name="Kudrna D."/>
            <person name="Wing R.A."/>
            <person name="Meyers B.C."/>
            <person name="Yi K."/>
            <person name="Kong H."/>
            <person name="Lavrijsen P."/>
            <person name="Sunseri F."/>
            <person name="Falavigna A."/>
            <person name="Ye Y."/>
            <person name="Leebens-Mack J.H."/>
            <person name="Chen G."/>
        </authorList>
    </citation>
    <scope>NUCLEOTIDE SEQUENCE [LARGE SCALE GENOMIC DNA]</scope>
    <source>
        <strain evidence="4">cv. DH0086</strain>
    </source>
</reference>
<keyword evidence="1 2" id="KW-0349">Heme</keyword>
<dbReference type="Pfam" id="PF00067">
    <property type="entry name" value="p450"/>
    <property type="match status" value="1"/>
</dbReference>
<dbReference type="GO" id="GO:0020037">
    <property type="term" value="F:heme binding"/>
    <property type="evidence" value="ECO:0007669"/>
    <property type="project" value="InterPro"/>
</dbReference>
<dbReference type="OMA" id="CVEDYSA"/>
<dbReference type="PROSITE" id="PS00086">
    <property type="entry name" value="CYTOCHROME_P450"/>
    <property type="match status" value="1"/>
</dbReference>
<evidence type="ECO:0000256" key="2">
    <source>
        <dbReference type="RuleBase" id="RU000461"/>
    </source>
</evidence>
<protein>
    <recommendedName>
        <fullName evidence="5">Cytochrome P450</fullName>
    </recommendedName>
</protein>
<dbReference type="GO" id="GO:0005506">
    <property type="term" value="F:iron ion binding"/>
    <property type="evidence" value="ECO:0007669"/>
    <property type="project" value="InterPro"/>
</dbReference>
<dbReference type="GO" id="GO:0016705">
    <property type="term" value="F:oxidoreductase activity, acting on paired donors, with incorporation or reduction of molecular oxygen"/>
    <property type="evidence" value="ECO:0007669"/>
    <property type="project" value="InterPro"/>
</dbReference>
<evidence type="ECO:0000313" key="3">
    <source>
        <dbReference type="EMBL" id="ONK79960.1"/>
    </source>
</evidence>
<evidence type="ECO:0000256" key="1">
    <source>
        <dbReference type="PIRSR" id="PIRSR602401-1"/>
    </source>
</evidence>
<comment type="cofactor">
    <cofactor evidence="1">
        <name>heme</name>
        <dbReference type="ChEBI" id="CHEBI:30413"/>
    </cofactor>
</comment>
<keyword evidence="4" id="KW-1185">Reference proteome</keyword>
<gene>
    <name evidence="3" type="ORF">A4U43_C01F12280</name>
</gene>
<dbReference type="PRINTS" id="PR00385">
    <property type="entry name" value="P450"/>
</dbReference>